<accession>A0AAN6N303</accession>
<evidence type="ECO:0000313" key="2">
    <source>
        <dbReference type="Proteomes" id="UP001303473"/>
    </source>
</evidence>
<dbReference type="EMBL" id="MU853883">
    <property type="protein sequence ID" value="KAK3936447.1"/>
    <property type="molecule type" value="Genomic_DNA"/>
</dbReference>
<organism evidence="1 2">
    <name type="scientific">Diplogelasinospora grovesii</name>
    <dbReference type="NCBI Taxonomy" id="303347"/>
    <lineage>
        <taxon>Eukaryota</taxon>
        <taxon>Fungi</taxon>
        <taxon>Dikarya</taxon>
        <taxon>Ascomycota</taxon>
        <taxon>Pezizomycotina</taxon>
        <taxon>Sordariomycetes</taxon>
        <taxon>Sordariomycetidae</taxon>
        <taxon>Sordariales</taxon>
        <taxon>Diplogelasinosporaceae</taxon>
        <taxon>Diplogelasinospora</taxon>
    </lineage>
</organism>
<keyword evidence="2" id="KW-1185">Reference proteome</keyword>
<gene>
    <name evidence="1" type="ORF">QBC46DRAFT_321463</name>
</gene>
<dbReference type="Proteomes" id="UP001303473">
    <property type="component" value="Unassembled WGS sequence"/>
</dbReference>
<reference evidence="2" key="1">
    <citation type="journal article" date="2023" name="Mol. Phylogenet. Evol.">
        <title>Genome-scale phylogeny and comparative genomics of the fungal order Sordariales.</title>
        <authorList>
            <person name="Hensen N."/>
            <person name="Bonometti L."/>
            <person name="Westerberg I."/>
            <person name="Brannstrom I.O."/>
            <person name="Guillou S."/>
            <person name="Cros-Aarteil S."/>
            <person name="Calhoun S."/>
            <person name="Haridas S."/>
            <person name="Kuo A."/>
            <person name="Mondo S."/>
            <person name="Pangilinan J."/>
            <person name="Riley R."/>
            <person name="LaButti K."/>
            <person name="Andreopoulos B."/>
            <person name="Lipzen A."/>
            <person name="Chen C."/>
            <person name="Yan M."/>
            <person name="Daum C."/>
            <person name="Ng V."/>
            <person name="Clum A."/>
            <person name="Steindorff A."/>
            <person name="Ohm R.A."/>
            <person name="Martin F."/>
            <person name="Silar P."/>
            <person name="Natvig D.O."/>
            <person name="Lalanne C."/>
            <person name="Gautier V."/>
            <person name="Ament-Velasquez S.L."/>
            <person name="Kruys A."/>
            <person name="Hutchinson M.I."/>
            <person name="Powell A.J."/>
            <person name="Barry K."/>
            <person name="Miller A.N."/>
            <person name="Grigoriev I.V."/>
            <person name="Debuchy R."/>
            <person name="Gladieux P."/>
            <person name="Hiltunen Thoren M."/>
            <person name="Johannesson H."/>
        </authorList>
    </citation>
    <scope>NUCLEOTIDE SEQUENCE [LARGE SCALE GENOMIC DNA]</scope>
    <source>
        <strain evidence="2">CBS 340.73</strain>
    </source>
</reference>
<comment type="caution">
    <text evidence="1">The sequence shown here is derived from an EMBL/GenBank/DDBJ whole genome shotgun (WGS) entry which is preliminary data.</text>
</comment>
<dbReference type="AlphaFoldDB" id="A0AAN6N303"/>
<name>A0AAN6N303_9PEZI</name>
<protein>
    <submittedName>
        <fullName evidence="1">Uncharacterized protein</fullName>
    </submittedName>
</protein>
<evidence type="ECO:0000313" key="1">
    <source>
        <dbReference type="EMBL" id="KAK3936447.1"/>
    </source>
</evidence>
<proteinExistence type="predicted"/>
<sequence length="368" mass="42722">MSLTRFAKRKRASTHAILGDLFEEEVINIPTRGPEPPKAADMYTEARLKEGLLYADTTLRYKQRKLSPLAAHCITLYKATMKAALEGDWMDEEERIALLNTILVYETEIYGTRALGFPSVTVDMNTVDRLAQLRRYVFAVRYGDYMAGVYERLKIPAQEDSTSYFEQLPGWERYWTDVQAEIEKETKSWDLWKRGNKAVDEERIKTTLAISTACNHMGLNFDNTIETIRSLYADRKSLLLHMPVLQMARSGKWNKLRYILQDDLRDLPVVMPPDFHKSIPALQHIIEAVVDQYFTRAEWNDHDYNWWEPRLENTLVSADLKDATTRPQAVAAERRAVKDRAERKFKQMVSEHSYLQLSATRRTSVACD</sequence>